<dbReference type="Proteomes" id="UP001148312">
    <property type="component" value="Unassembled WGS sequence"/>
</dbReference>
<accession>A0A9W9X2X0</accession>
<gene>
    <name evidence="1" type="ORF">N7539_006197</name>
</gene>
<comment type="caution">
    <text evidence="1">The sequence shown here is derived from an EMBL/GenBank/DDBJ whole genome shotgun (WGS) entry which is preliminary data.</text>
</comment>
<protein>
    <submittedName>
        <fullName evidence="1">Uncharacterized protein</fullName>
    </submittedName>
</protein>
<proteinExistence type="predicted"/>
<dbReference type="EMBL" id="JAPWDQ010000008">
    <property type="protein sequence ID" value="KAJ5482751.1"/>
    <property type="molecule type" value="Genomic_DNA"/>
</dbReference>
<dbReference type="AlphaFoldDB" id="A0A9W9X2X0"/>
<name>A0A9W9X2X0_9EURO</name>
<evidence type="ECO:0000313" key="1">
    <source>
        <dbReference type="EMBL" id="KAJ5482751.1"/>
    </source>
</evidence>
<evidence type="ECO:0000313" key="2">
    <source>
        <dbReference type="Proteomes" id="UP001148312"/>
    </source>
</evidence>
<dbReference type="RefSeq" id="XP_056788723.1">
    <property type="nucleotide sequence ID" value="XM_056935799.1"/>
</dbReference>
<organism evidence="1 2">
    <name type="scientific">Penicillium diatomitis</name>
    <dbReference type="NCBI Taxonomy" id="2819901"/>
    <lineage>
        <taxon>Eukaryota</taxon>
        <taxon>Fungi</taxon>
        <taxon>Dikarya</taxon>
        <taxon>Ascomycota</taxon>
        <taxon>Pezizomycotina</taxon>
        <taxon>Eurotiomycetes</taxon>
        <taxon>Eurotiomycetidae</taxon>
        <taxon>Eurotiales</taxon>
        <taxon>Aspergillaceae</taxon>
        <taxon>Penicillium</taxon>
    </lineage>
</organism>
<dbReference type="GeneID" id="81626048"/>
<keyword evidence="2" id="KW-1185">Reference proteome</keyword>
<sequence>MSDIAFFCFALQKSRPSKSDIANLTRAQAITRVLELLPLSKSWPSSRAQLSIFRYGTSLSTSAKESNLINSTGSAACIVTRSMIADT</sequence>
<reference evidence="1" key="2">
    <citation type="journal article" date="2023" name="IMA Fungus">
        <title>Comparative genomic study of the Penicillium genus elucidates a diverse pangenome and 15 lateral gene transfer events.</title>
        <authorList>
            <person name="Petersen C."/>
            <person name="Sorensen T."/>
            <person name="Nielsen M.R."/>
            <person name="Sondergaard T.E."/>
            <person name="Sorensen J.L."/>
            <person name="Fitzpatrick D.A."/>
            <person name="Frisvad J.C."/>
            <person name="Nielsen K.L."/>
        </authorList>
    </citation>
    <scope>NUCLEOTIDE SEQUENCE</scope>
    <source>
        <strain evidence="1">IBT 30728</strain>
    </source>
</reference>
<reference evidence="1" key="1">
    <citation type="submission" date="2022-12" db="EMBL/GenBank/DDBJ databases">
        <authorList>
            <person name="Petersen C."/>
        </authorList>
    </citation>
    <scope>NUCLEOTIDE SEQUENCE</scope>
    <source>
        <strain evidence="1">IBT 30728</strain>
    </source>
</reference>